<accession>A0A401ZFA2</accession>
<keyword evidence="2" id="KW-1185">Reference proteome</keyword>
<evidence type="ECO:0000313" key="1">
    <source>
        <dbReference type="EMBL" id="GCE05571.1"/>
    </source>
</evidence>
<proteinExistence type="predicted"/>
<sequence>MTTTGELRSIIEELELVDAGDAANYLGDDAASAEEAPDMAASNLARCLRYIASADDCNYTLY</sequence>
<dbReference type="Proteomes" id="UP000287224">
    <property type="component" value="Unassembled WGS sequence"/>
</dbReference>
<dbReference type="AlphaFoldDB" id="A0A401ZFA2"/>
<evidence type="ECO:0000313" key="2">
    <source>
        <dbReference type="Proteomes" id="UP000287224"/>
    </source>
</evidence>
<protein>
    <submittedName>
        <fullName evidence="1">Uncharacterized protein</fullName>
    </submittedName>
</protein>
<gene>
    <name evidence="1" type="ORF">KDAU_29000</name>
</gene>
<comment type="caution">
    <text evidence="1">The sequence shown here is derived from an EMBL/GenBank/DDBJ whole genome shotgun (WGS) entry which is preliminary data.</text>
</comment>
<dbReference type="EMBL" id="BIFQ01000001">
    <property type="protein sequence ID" value="GCE05571.1"/>
    <property type="molecule type" value="Genomic_DNA"/>
</dbReference>
<organism evidence="1 2">
    <name type="scientific">Dictyobacter aurantiacus</name>
    <dbReference type="NCBI Taxonomy" id="1936993"/>
    <lineage>
        <taxon>Bacteria</taxon>
        <taxon>Bacillati</taxon>
        <taxon>Chloroflexota</taxon>
        <taxon>Ktedonobacteria</taxon>
        <taxon>Ktedonobacterales</taxon>
        <taxon>Dictyobacteraceae</taxon>
        <taxon>Dictyobacter</taxon>
    </lineage>
</organism>
<reference evidence="2" key="1">
    <citation type="submission" date="2018-12" db="EMBL/GenBank/DDBJ databases">
        <title>Tengunoibacter tsumagoiensis gen. nov., sp. nov., Dictyobacter kobayashii sp. nov., D. alpinus sp. nov., and D. joshuensis sp. nov. and description of Dictyobacteraceae fam. nov. within the order Ktedonobacterales isolated from Tengu-no-mugimeshi.</title>
        <authorList>
            <person name="Wang C.M."/>
            <person name="Zheng Y."/>
            <person name="Sakai Y."/>
            <person name="Toyoda A."/>
            <person name="Minakuchi Y."/>
            <person name="Abe K."/>
            <person name="Yokota A."/>
            <person name="Yabe S."/>
        </authorList>
    </citation>
    <scope>NUCLEOTIDE SEQUENCE [LARGE SCALE GENOMIC DNA]</scope>
    <source>
        <strain evidence="2">S-27</strain>
    </source>
</reference>
<dbReference type="RefSeq" id="WP_126596606.1">
    <property type="nucleotide sequence ID" value="NZ_BIFQ01000001.1"/>
</dbReference>
<name>A0A401ZFA2_9CHLR</name>